<evidence type="ECO:0000256" key="4">
    <source>
        <dbReference type="ARBA" id="ARBA00022475"/>
    </source>
</evidence>
<comment type="subcellular location">
    <subcellularLocation>
        <location evidence="1">Cell inner membrane</location>
        <topology evidence="1">Single-pass membrane protein</topology>
    </subcellularLocation>
</comment>
<gene>
    <name evidence="12" type="primary">gspJ</name>
    <name evidence="12" type="ORF">WG219_15250</name>
</gene>
<dbReference type="Pfam" id="PF11612">
    <property type="entry name" value="T2SSJ"/>
    <property type="match status" value="1"/>
</dbReference>
<evidence type="ECO:0000256" key="7">
    <source>
        <dbReference type="ARBA" id="ARBA00022692"/>
    </source>
</evidence>
<dbReference type="NCBIfam" id="TIGR02532">
    <property type="entry name" value="IV_pilin_GFxxxE"/>
    <property type="match status" value="1"/>
</dbReference>
<reference evidence="12 13" key="1">
    <citation type="submission" date="2024-03" db="EMBL/GenBank/DDBJ databases">
        <title>Complete genome of BD2.</title>
        <authorList>
            <person name="Cao G."/>
        </authorList>
    </citation>
    <scope>NUCLEOTIDE SEQUENCE [LARGE SCALE GENOMIC DNA]</scope>
    <source>
        <strain evidence="12 13">BD2</strain>
    </source>
</reference>
<sequence>MKQRGFTLLEVLITITIFAMLALATWQMLDRVMRSDKRLDQHETQMRRLQRAMSILERDLVQARHLPLADDPSHSQAMVSQPDGLTLVRGGWRNPLDTPRSELLQVSHRWQNGVWVRESKAMTPTPDAANTGNVQQLMQNVELKSLRFVDGAGQFHDFWPAGSDRLTLPSAFELRLNTPGYPGIRRFILLPGDRTPAEVDDE</sequence>
<dbReference type="PANTHER" id="PTHR39583:SF2">
    <property type="entry name" value="TYPE II SECRETION SYSTEM PROTEIN J"/>
    <property type="match status" value="1"/>
</dbReference>
<keyword evidence="8 11" id="KW-1133">Transmembrane helix</keyword>
<keyword evidence="5" id="KW-0488">Methylation</keyword>
<dbReference type="PROSITE" id="PS00409">
    <property type="entry name" value="PROKAR_NTER_METHYL"/>
    <property type="match status" value="1"/>
</dbReference>
<keyword evidence="4" id="KW-1003">Cell membrane</keyword>
<proteinExistence type="inferred from homology"/>
<dbReference type="Pfam" id="PF07963">
    <property type="entry name" value="N_methyl"/>
    <property type="match status" value="1"/>
</dbReference>
<feature type="transmembrane region" description="Helical" evidence="11">
    <location>
        <begin position="6"/>
        <end position="29"/>
    </location>
</feature>
<dbReference type="PANTHER" id="PTHR39583">
    <property type="entry name" value="TYPE II SECRETION SYSTEM PROTEIN J-RELATED"/>
    <property type="match status" value="1"/>
</dbReference>
<comment type="similarity">
    <text evidence="2">Belongs to the GSP J family.</text>
</comment>
<feature type="coiled-coil region" evidence="10">
    <location>
        <begin position="32"/>
        <end position="66"/>
    </location>
</feature>
<evidence type="ECO:0000256" key="1">
    <source>
        <dbReference type="ARBA" id="ARBA00004377"/>
    </source>
</evidence>
<evidence type="ECO:0000256" key="9">
    <source>
        <dbReference type="ARBA" id="ARBA00023136"/>
    </source>
</evidence>
<keyword evidence="7 11" id="KW-0812">Transmembrane</keyword>
<keyword evidence="9 11" id="KW-0472">Membrane</keyword>
<dbReference type="SUPFAM" id="SSF54523">
    <property type="entry name" value="Pili subunits"/>
    <property type="match status" value="1"/>
</dbReference>
<evidence type="ECO:0000313" key="13">
    <source>
        <dbReference type="Proteomes" id="UP001476583"/>
    </source>
</evidence>
<keyword evidence="10" id="KW-0175">Coiled coil</keyword>
<keyword evidence="13" id="KW-1185">Reference proteome</keyword>
<dbReference type="EMBL" id="CP148074">
    <property type="protein sequence ID" value="WXL24665.1"/>
    <property type="molecule type" value="Genomic_DNA"/>
</dbReference>
<dbReference type="InterPro" id="IPR045584">
    <property type="entry name" value="Pilin-like"/>
</dbReference>
<dbReference type="Gene3D" id="2.10.70.20">
    <property type="entry name" value="gspk-gspi-gspj complex like domains"/>
    <property type="match status" value="1"/>
</dbReference>
<name>A0ABZ2RGC5_ECTME</name>
<dbReference type="InterPro" id="IPR010055">
    <property type="entry name" value="T2SS_protein-GspJ"/>
</dbReference>
<evidence type="ECO:0000256" key="3">
    <source>
        <dbReference type="ARBA" id="ARBA00021539"/>
    </source>
</evidence>
<dbReference type="Proteomes" id="UP001476583">
    <property type="component" value="Chromosome"/>
</dbReference>
<keyword evidence="6" id="KW-0997">Cell inner membrane</keyword>
<evidence type="ECO:0000256" key="8">
    <source>
        <dbReference type="ARBA" id="ARBA00022989"/>
    </source>
</evidence>
<dbReference type="NCBIfam" id="TIGR01711">
    <property type="entry name" value="gspJ"/>
    <property type="match status" value="1"/>
</dbReference>
<dbReference type="InterPro" id="IPR051621">
    <property type="entry name" value="T2SS_protein_J"/>
</dbReference>
<evidence type="ECO:0000256" key="6">
    <source>
        <dbReference type="ARBA" id="ARBA00022519"/>
    </source>
</evidence>
<accession>A0ABZ2RGC5</accession>
<evidence type="ECO:0000256" key="10">
    <source>
        <dbReference type="SAM" id="Coils"/>
    </source>
</evidence>
<evidence type="ECO:0000256" key="11">
    <source>
        <dbReference type="SAM" id="Phobius"/>
    </source>
</evidence>
<evidence type="ECO:0000256" key="5">
    <source>
        <dbReference type="ARBA" id="ARBA00022481"/>
    </source>
</evidence>
<organism evidence="12 13">
    <name type="scientific">Ectopseudomonas mendocina</name>
    <name type="common">Pseudomonas mendocina</name>
    <dbReference type="NCBI Taxonomy" id="300"/>
    <lineage>
        <taxon>Bacteria</taxon>
        <taxon>Pseudomonadati</taxon>
        <taxon>Pseudomonadota</taxon>
        <taxon>Gammaproteobacteria</taxon>
        <taxon>Pseudomonadales</taxon>
        <taxon>Pseudomonadaceae</taxon>
        <taxon>Ectopseudomonas</taxon>
    </lineage>
</organism>
<dbReference type="InterPro" id="IPR012902">
    <property type="entry name" value="N_methyl_site"/>
</dbReference>
<dbReference type="Gene3D" id="3.10.610.10">
    <property type="entry name" value="GSPII I/J protein-like"/>
    <property type="match status" value="1"/>
</dbReference>
<evidence type="ECO:0000313" key="12">
    <source>
        <dbReference type="EMBL" id="WXL24665.1"/>
    </source>
</evidence>
<protein>
    <recommendedName>
        <fullName evidence="3">Type II secretion system protein J</fullName>
    </recommendedName>
</protein>
<evidence type="ECO:0000256" key="2">
    <source>
        <dbReference type="ARBA" id="ARBA00011084"/>
    </source>
</evidence>